<reference evidence="1" key="1">
    <citation type="submission" date="2020-11" db="EMBL/GenBank/DDBJ databases">
        <authorList>
            <consortium name="DOE Joint Genome Institute"/>
            <person name="Ahrendt S."/>
            <person name="Riley R."/>
            <person name="Andreopoulos W."/>
            <person name="Labutti K."/>
            <person name="Pangilinan J."/>
            <person name="Ruiz-Duenas F.J."/>
            <person name="Barrasa J.M."/>
            <person name="Sanchez-Garcia M."/>
            <person name="Camarero S."/>
            <person name="Miyauchi S."/>
            <person name="Serrano A."/>
            <person name="Linde D."/>
            <person name="Babiker R."/>
            <person name="Drula E."/>
            <person name="Ayuso-Fernandez I."/>
            <person name="Pacheco R."/>
            <person name="Padilla G."/>
            <person name="Ferreira P."/>
            <person name="Barriuso J."/>
            <person name="Kellner H."/>
            <person name="Castanera R."/>
            <person name="Alfaro M."/>
            <person name="Ramirez L."/>
            <person name="Pisabarro A.G."/>
            <person name="Kuo A."/>
            <person name="Tritt A."/>
            <person name="Lipzen A."/>
            <person name="He G."/>
            <person name="Yan M."/>
            <person name="Ng V."/>
            <person name="Cullen D."/>
            <person name="Martin F."/>
            <person name="Rosso M.-N."/>
            <person name="Henrissat B."/>
            <person name="Hibbett D."/>
            <person name="Martinez A.T."/>
            <person name="Grigoriev I.V."/>
        </authorList>
    </citation>
    <scope>NUCLEOTIDE SEQUENCE</scope>
    <source>
        <strain evidence="1">CIRM-BRFM 674</strain>
    </source>
</reference>
<evidence type="ECO:0000313" key="2">
    <source>
        <dbReference type="Proteomes" id="UP000807469"/>
    </source>
</evidence>
<protein>
    <submittedName>
        <fullName evidence="1">Uncharacterized protein</fullName>
    </submittedName>
</protein>
<dbReference type="EMBL" id="MU155547">
    <property type="protein sequence ID" value="KAF9472337.1"/>
    <property type="molecule type" value="Genomic_DNA"/>
</dbReference>
<dbReference type="Proteomes" id="UP000807469">
    <property type="component" value="Unassembled WGS sequence"/>
</dbReference>
<gene>
    <name evidence="1" type="ORF">BDN70DRAFT_769379</name>
</gene>
<accession>A0A9P5YM49</accession>
<dbReference type="AlphaFoldDB" id="A0A9P5YM49"/>
<comment type="caution">
    <text evidence="1">The sequence shown here is derived from an EMBL/GenBank/DDBJ whole genome shotgun (WGS) entry which is preliminary data.</text>
</comment>
<keyword evidence="2" id="KW-1185">Reference proteome</keyword>
<dbReference type="OrthoDB" id="3260546at2759"/>
<evidence type="ECO:0000313" key="1">
    <source>
        <dbReference type="EMBL" id="KAF9472337.1"/>
    </source>
</evidence>
<feature type="non-terminal residue" evidence="1">
    <location>
        <position position="188"/>
    </location>
</feature>
<name>A0A9P5YM49_9AGAR</name>
<sequence length="188" mass="21796">MPFRHEPTAPKLDDDSTKKQCEEIPRYFDDLEELFDARPSLADLEKKKYAVFYLKARLQAVWKAFPEFSDASKTYYDFRTAILDSRYTFADLNQLVVTRYNLGISTLVDLAHYTRNFRMISSALIRRGLVSDSGAQRTYLQAFQPSFLAQIAFRLQIRHPERAPDAVDSIDDVFDAAEWIIRSNSHSP</sequence>
<proteinExistence type="predicted"/>
<organism evidence="1 2">
    <name type="scientific">Pholiota conissans</name>
    <dbReference type="NCBI Taxonomy" id="109636"/>
    <lineage>
        <taxon>Eukaryota</taxon>
        <taxon>Fungi</taxon>
        <taxon>Dikarya</taxon>
        <taxon>Basidiomycota</taxon>
        <taxon>Agaricomycotina</taxon>
        <taxon>Agaricomycetes</taxon>
        <taxon>Agaricomycetidae</taxon>
        <taxon>Agaricales</taxon>
        <taxon>Agaricineae</taxon>
        <taxon>Strophariaceae</taxon>
        <taxon>Pholiota</taxon>
    </lineage>
</organism>